<name>A0ABQ1UW49_9BACT</name>
<comment type="catalytic activity">
    <reaction evidence="3 4">
        <text>an acyl phosphate + H2O = a carboxylate + phosphate + H(+)</text>
        <dbReference type="Rhea" id="RHEA:14965"/>
        <dbReference type="ChEBI" id="CHEBI:15377"/>
        <dbReference type="ChEBI" id="CHEBI:15378"/>
        <dbReference type="ChEBI" id="CHEBI:29067"/>
        <dbReference type="ChEBI" id="CHEBI:43474"/>
        <dbReference type="ChEBI" id="CHEBI:59918"/>
        <dbReference type="EC" id="3.6.1.7"/>
    </reaction>
</comment>
<keyword evidence="4" id="KW-0378">Hydrolase</keyword>
<evidence type="ECO:0000313" key="7">
    <source>
        <dbReference type="EMBL" id="GGF27627.1"/>
    </source>
</evidence>
<keyword evidence="8" id="KW-1185">Reference proteome</keyword>
<dbReference type="Gene3D" id="3.30.70.100">
    <property type="match status" value="1"/>
</dbReference>
<evidence type="ECO:0000313" key="8">
    <source>
        <dbReference type="Proteomes" id="UP000632273"/>
    </source>
</evidence>
<dbReference type="PANTHER" id="PTHR47268">
    <property type="entry name" value="ACYLPHOSPHATASE"/>
    <property type="match status" value="1"/>
</dbReference>
<dbReference type="PROSITE" id="PS51160">
    <property type="entry name" value="ACYLPHOSPHATASE_3"/>
    <property type="match status" value="1"/>
</dbReference>
<dbReference type="Pfam" id="PF00708">
    <property type="entry name" value="Acylphosphatase"/>
    <property type="match status" value="1"/>
</dbReference>
<evidence type="ECO:0000256" key="1">
    <source>
        <dbReference type="ARBA" id="ARBA00005614"/>
    </source>
</evidence>
<dbReference type="EMBL" id="BMHT01000012">
    <property type="protein sequence ID" value="GGF27627.1"/>
    <property type="molecule type" value="Genomic_DNA"/>
</dbReference>
<protein>
    <recommendedName>
        <fullName evidence="2 4">acylphosphatase</fullName>
        <ecNumber evidence="2 4">3.6.1.7</ecNumber>
    </recommendedName>
</protein>
<feature type="active site" evidence="4">
    <location>
        <position position="18"/>
    </location>
</feature>
<feature type="domain" description="Acylphosphatase-like" evidence="6">
    <location>
        <begin position="3"/>
        <end position="89"/>
    </location>
</feature>
<dbReference type="InterPro" id="IPR020456">
    <property type="entry name" value="Acylphosphatase"/>
</dbReference>
<comment type="caution">
    <text evidence="7">The sequence shown here is derived from an EMBL/GenBank/DDBJ whole genome shotgun (WGS) entry which is preliminary data.</text>
</comment>
<organism evidence="7 8">
    <name type="scientific">Hymenobacter cavernae</name>
    <dbReference type="NCBI Taxonomy" id="2044852"/>
    <lineage>
        <taxon>Bacteria</taxon>
        <taxon>Pseudomonadati</taxon>
        <taxon>Bacteroidota</taxon>
        <taxon>Cytophagia</taxon>
        <taxon>Cytophagales</taxon>
        <taxon>Hymenobacteraceae</taxon>
        <taxon>Hymenobacter</taxon>
    </lineage>
</organism>
<evidence type="ECO:0000256" key="3">
    <source>
        <dbReference type="ARBA" id="ARBA00047645"/>
    </source>
</evidence>
<dbReference type="SUPFAM" id="SSF54975">
    <property type="entry name" value="Acylphosphatase/BLUF domain-like"/>
    <property type="match status" value="1"/>
</dbReference>
<dbReference type="InterPro" id="IPR017968">
    <property type="entry name" value="Acylphosphatase_CS"/>
</dbReference>
<evidence type="ECO:0000256" key="2">
    <source>
        <dbReference type="ARBA" id="ARBA00012150"/>
    </source>
</evidence>
<evidence type="ECO:0000256" key="5">
    <source>
        <dbReference type="RuleBase" id="RU004168"/>
    </source>
</evidence>
<dbReference type="Proteomes" id="UP000632273">
    <property type="component" value="Unassembled WGS sequence"/>
</dbReference>
<feature type="active site" evidence="4">
    <location>
        <position position="36"/>
    </location>
</feature>
<dbReference type="InterPro" id="IPR001792">
    <property type="entry name" value="Acylphosphatase-like_dom"/>
</dbReference>
<proteinExistence type="inferred from homology"/>
<evidence type="ECO:0000259" key="6">
    <source>
        <dbReference type="PROSITE" id="PS51160"/>
    </source>
</evidence>
<dbReference type="EC" id="3.6.1.7" evidence="2 4"/>
<dbReference type="PRINTS" id="PR00112">
    <property type="entry name" value="ACYLPHPHTASE"/>
</dbReference>
<accession>A0ABQ1UW49</accession>
<sequence>MKHHTFRIYGRVQGVFFRQSSQKEAQKLGLTGYAHNEPDGSVLIEAEGSAEALSAFESWCRKGPANARVDRVEVQEAPAQGYQKFEVRRGE</sequence>
<dbReference type="InterPro" id="IPR036046">
    <property type="entry name" value="Acylphosphatase-like_dom_sf"/>
</dbReference>
<dbReference type="PANTHER" id="PTHR47268:SF4">
    <property type="entry name" value="ACYLPHOSPHATASE"/>
    <property type="match status" value="1"/>
</dbReference>
<comment type="similarity">
    <text evidence="1 5">Belongs to the acylphosphatase family.</text>
</comment>
<reference evidence="8" key="1">
    <citation type="journal article" date="2019" name="Int. J. Syst. Evol. Microbiol.">
        <title>The Global Catalogue of Microorganisms (GCM) 10K type strain sequencing project: providing services to taxonomists for standard genome sequencing and annotation.</title>
        <authorList>
            <consortium name="The Broad Institute Genomics Platform"/>
            <consortium name="The Broad Institute Genome Sequencing Center for Infectious Disease"/>
            <person name="Wu L."/>
            <person name="Ma J."/>
        </authorList>
    </citation>
    <scope>NUCLEOTIDE SEQUENCE [LARGE SCALE GENOMIC DNA]</scope>
    <source>
        <strain evidence="8">CGMCC 1.15197</strain>
    </source>
</reference>
<dbReference type="RefSeq" id="WP_188816269.1">
    <property type="nucleotide sequence ID" value="NZ_BMHT01000012.1"/>
</dbReference>
<evidence type="ECO:0000256" key="4">
    <source>
        <dbReference type="PROSITE-ProRule" id="PRU00520"/>
    </source>
</evidence>
<gene>
    <name evidence="7" type="ORF">GCM10011383_44140</name>
</gene>
<dbReference type="PROSITE" id="PS00150">
    <property type="entry name" value="ACYLPHOSPHATASE_1"/>
    <property type="match status" value="1"/>
</dbReference>